<feature type="region of interest" description="Disordered" evidence="1">
    <location>
        <begin position="1203"/>
        <end position="1234"/>
    </location>
</feature>
<evidence type="ECO:0000313" key="2">
    <source>
        <dbReference type="Proteomes" id="UP000694865"/>
    </source>
</evidence>
<feature type="compositionally biased region" description="Basic and acidic residues" evidence="1">
    <location>
        <begin position="982"/>
        <end position="1002"/>
    </location>
</feature>
<name>A0ABM0M012_SACKO</name>
<feature type="compositionally biased region" description="Basic and acidic residues" evidence="1">
    <location>
        <begin position="542"/>
        <end position="568"/>
    </location>
</feature>
<feature type="compositionally biased region" description="Acidic residues" evidence="1">
    <location>
        <begin position="171"/>
        <end position="203"/>
    </location>
</feature>
<feature type="compositionally biased region" description="Basic and acidic residues" evidence="1">
    <location>
        <begin position="1374"/>
        <end position="1390"/>
    </location>
</feature>
<feature type="compositionally biased region" description="Basic and acidic residues" evidence="1">
    <location>
        <begin position="936"/>
        <end position="949"/>
    </location>
</feature>
<feature type="region of interest" description="Disordered" evidence="1">
    <location>
        <begin position="537"/>
        <end position="739"/>
    </location>
</feature>
<dbReference type="GeneID" id="102804157"/>
<feature type="compositionally biased region" description="Basic and acidic residues" evidence="1">
    <location>
        <begin position="1022"/>
        <end position="1042"/>
    </location>
</feature>
<feature type="compositionally biased region" description="Acidic residues" evidence="1">
    <location>
        <begin position="1212"/>
        <end position="1225"/>
    </location>
</feature>
<reference evidence="3" key="1">
    <citation type="submission" date="2025-08" db="UniProtKB">
        <authorList>
            <consortium name="RefSeq"/>
        </authorList>
    </citation>
    <scope>IDENTIFICATION</scope>
    <source>
        <tissue evidence="3">Testes</tissue>
    </source>
</reference>
<feature type="compositionally biased region" description="Low complexity" evidence="1">
    <location>
        <begin position="691"/>
        <end position="708"/>
    </location>
</feature>
<evidence type="ECO:0000256" key="1">
    <source>
        <dbReference type="SAM" id="MobiDB-lite"/>
    </source>
</evidence>
<evidence type="ECO:0000313" key="3">
    <source>
        <dbReference type="RefSeq" id="XP_006813353.1"/>
    </source>
</evidence>
<accession>A0ABM0M012</accession>
<feature type="compositionally biased region" description="Basic and acidic residues" evidence="1">
    <location>
        <begin position="204"/>
        <end position="217"/>
    </location>
</feature>
<feature type="region of interest" description="Disordered" evidence="1">
    <location>
        <begin position="378"/>
        <end position="403"/>
    </location>
</feature>
<feature type="compositionally biased region" description="Polar residues" evidence="1">
    <location>
        <begin position="590"/>
        <end position="604"/>
    </location>
</feature>
<feature type="compositionally biased region" description="Basic and acidic residues" evidence="1">
    <location>
        <begin position="1301"/>
        <end position="1319"/>
    </location>
</feature>
<feature type="compositionally biased region" description="Basic and acidic residues" evidence="1">
    <location>
        <begin position="1176"/>
        <end position="1190"/>
    </location>
</feature>
<organism evidence="2 3">
    <name type="scientific">Saccoglossus kowalevskii</name>
    <name type="common">Acorn worm</name>
    <dbReference type="NCBI Taxonomy" id="10224"/>
    <lineage>
        <taxon>Eukaryota</taxon>
        <taxon>Metazoa</taxon>
        <taxon>Hemichordata</taxon>
        <taxon>Enteropneusta</taxon>
        <taxon>Harrimaniidae</taxon>
        <taxon>Saccoglossus</taxon>
    </lineage>
</organism>
<feature type="compositionally biased region" description="Acidic residues" evidence="1">
    <location>
        <begin position="280"/>
        <end position="291"/>
    </location>
</feature>
<dbReference type="RefSeq" id="XP_006813353.1">
    <property type="nucleotide sequence ID" value="XM_006813290.1"/>
</dbReference>
<feature type="region of interest" description="Disordered" evidence="1">
    <location>
        <begin position="1"/>
        <end position="237"/>
    </location>
</feature>
<proteinExistence type="predicted"/>
<feature type="compositionally biased region" description="Low complexity" evidence="1">
    <location>
        <begin position="623"/>
        <end position="636"/>
    </location>
</feature>
<feature type="compositionally biased region" description="Polar residues" evidence="1">
    <location>
        <begin position="1111"/>
        <end position="1121"/>
    </location>
</feature>
<feature type="compositionally biased region" description="Acidic residues" evidence="1">
    <location>
        <begin position="93"/>
        <end position="111"/>
    </location>
</feature>
<sequence length="1431" mass="161525">MADIESSGYPADGISEKDEIVAATKPDVNSTTMDDPREDSQFEDAESDFNSPVHSATKSPMHSLRDEDSRDSGINHSESGSDRPEKQDLPESQYEDADIDSNADLEEDNEPLDCRNGQSVTEYNENMHDNDDYPDGDAAEGYMENDSPEENYVQEQKFVEDKDNMQIDSNFIEEVDLDGIDDVPESQPEDEINMQEIPVEGEGEEVRSKSEEDVVEKYEEEEVQERFKDDDYQEENEQFREEFEYYVTKEFNGEYDQYNKPEENYSEAVVDQSEEVENVIVPEEDNLEDVPYELPESQLNDGSGQPEETEAVLPVVVDVVDEDYISKNDFIKTVMPETGEFTNEILKQANNIYSQQQTELCPDKQISEHGSILIDEDSINASEPNPVPEESGKYEGAESDVGGHYDIPVNDMYDEQEGVHQHHYNFHVPCHPVALEQENESSLQQDLPKTEYTNLSKVSDMPVSMNTHGAISSVEIEQFVDNVGADMNATEKVADIPEQNAQKHSPIKANVRQTPKKVYTNFDDIPVGMASSYIYQPPKQSKSAEENQDSGKFERAQSKRKPQEDAVMKKGCGRGIGKQSSQVAVKGNVQAKTNISRNTAQRSISVDKRTMKPASNVEESQSRRQLSARSSELRQLNPTRKICHADSRETKFFVPLDVDENTSSLQEPKKKQDTPGTAVRVIKQSGSTRATSKTSPVNNSNSKSPVSSMTRGPVRKDEKGSLNKGIDPVSKSISNTPEKRYVNAGEDEWKDHSAERLAYHGRHAIGKEVRPVKNHRVQDQRPTSDKYMEINQQHLDPRINQHYISGKDPYGSSYSVGEIKKKNEEILKLSPGIARRQVPHDSMNQAPRHALPDNISQAQSRRYAEYGMTNYSQPHSKDYEYPESLDIEAESRHSSTTASPYHQAHTQLWQQNEKNDHHSIGGTPNNVTPTHHSVHHSRDSEEPESEHQPKCTCGQVVYDDIAESQAYLIERNKRKVAERAAEIQAKKDEVRLEGDSLHSKEQEDGDIFLRPTNRRRNSYELANRDHSPTPDHEGNRDIDRYGTHPGRQVKSKKDLEEPASLRRYKVFDVDDARTESRGLSAVDHATLAKLAQRELADMERSRAVRDYGQPTVMSSPQEQTISPARSSQASPRSQSPKKLSSKTTSPAKSSSETSPTKTLPTPLKTTPPSKSNESARSSEHIEGTYDKKELQLSGLHALELSKDFGYSRPEDDQFMDADEGSDEDGGTQHLQGSEVMTRWYSDVDKPSFYSDDGVPVSSLNEIQAAISESKTKLLKSPTFYVEQEPEEPVWILRPFYAKKQIQDEERKKQEIEKEKERRRSTAQHQQQRHSVSPGSLGSSDEDIQNRNPQGYLRKQESDDEDDDVEQKPLISSNDYDHGIPPDHVHSEECYLRNPRPRQATESIGPDLPPSGSKTKEGKITPVLCVIPSLID</sequence>
<feature type="compositionally biased region" description="Basic and acidic residues" evidence="1">
    <location>
        <begin position="1051"/>
        <end position="1061"/>
    </location>
</feature>
<gene>
    <name evidence="3" type="primary">LOC102804157</name>
</gene>
<dbReference type="Proteomes" id="UP000694865">
    <property type="component" value="Unplaced"/>
</dbReference>
<keyword evidence="2" id="KW-1185">Reference proteome</keyword>
<feature type="region of interest" description="Disordered" evidence="1">
    <location>
        <begin position="982"/>
        <end position="1061"/>
    </location>
</feature>
<feature type="compositionally biased region" description="Polar residues" evidence="1">
    <location>
        <begin position="1322"/>
        <end position="1338"/>
    </location>
</feature>
<feature type="compositionally biased region" description="Basic and acidic residues" evidence="1">
    <location>
        <begin position="1094"/>
        <end position="1105"/>
    </location>
</feature>
<feature type="region of interest" description="Disordered" evidence="1">
    <location>
        <begin position="280"/>
        <end position="309"/>
    </location>
</feature>
<feature type="compositionally biased region" description="Polar residues" evidence="1">
    <location>
        <begin position="48"/>
        <end position="60"/>
    </location>
</feature>
<feature type="compositionally biased region" description="Polar residues" evidence="1">
    <location>
        <begin position="922"/>
        <end position="931"/>
    </location>
</feature>
<protein>
    <submittedName>
        <fullName evidence="3">Microtubule-associated protein futsch-like</fullName>
    </submittedName>
</protein>
<feature type="region of interest" description="Disordered" evidence="1">
    <location>
        <begin position="1094"/>
        <end position="1191"/>
    </location>
</feature>
<feature type="compositionally biased region" description="Basic and acidic residues" evidence="1">
    <location>
        <begin position="63"/>
        <end position="89"/>
    </location>
</feature>
<feature type="compositionally biased region" description="Low complexity" evidence="1">
    <location>
        <begin position="1122"/>
        <end position="1171"/>
    </location>
</feature>
<feature type="region of interest" description="Disordered" evidence="1">
    <location>
        <begin position="915"/>
        <end position="951"/>
    </location>
</feature>
<feature type="region of interest" description="Disordered" evidence="1">
    <location>
        <begin position="1301"/>
        <end position="1419"/>
    </location>
</feature>